<sequence>MRRMSTRTDLAVRRCQIWGNIGHRQFNGIIVAARYGQLWRNIGPRNDIIVAVRHGLRCVNVWRLNGVELSRLDHRSADNLPPPSDGCQVIDIQVADECTSTAR</sequence>
<accession>A0A167HCT1</accession>
<name>A0A167HCT1_CALVF</name>
<reference evidence="1 2" key="1">
    <citation type="journal article" date="2016" name="Mol. Biol. Evol.">
        <title>Comparative Genomics of Early-Diverging Mushroom-Forming Fungi Provides Insights into the Origins of Lignocellulose Decay Capabilities.</title>
        <authorList>
            <person name="Nagy L.G."/>
            <person name="Riley R."/>
            <person name="Tritt A."/>
            <person name="Adam C."/>
            <person name="Daum C."/>
            <person name="Floudas D."/>
            <person name="Sun H."/>
            <person name="Yadav J.S."/>
            <person name="Pangilinan J."/>
            <person name="Larsson K.H."/>
            <person name="Matsuura K."/>
            <person name="Barry K."/>
            <person name="Labutti K."/>
            <person name="Kuo R."/>
            <person name="Ohm R.A."/>
            <person name="Bhattacharya S.S."/>
            <person name="Shirouzu T."/>
            <person name="Yoshinaga Y."/>
            <person name="Martin F.M."/>
            <person name="Grigoriev I.V."/>
            <person name="Hibbett D.S."/>
        </authorList>
    </citation>
    <scope>NUCLEOTIDE SEQUENCE [LARGE SCALE GENOMIC DNA]</scope>
    <source>
        <strain evidence="1 2">TUFC12733</strain>
    </source>
</reference>
<dbReference type="AlphaFoldDB" id="A0A167HCT1"/>
<gene>
    <name evidence="1" type="ORF">CALVIDRAFT_344067</name>
</gene>
<protein>
    <submittedName>
        <fullName evidence="1">Uncharacterized protein</fullName>
    </submittedName>
</protein>
<proteinExistence type="predicted"/>
<evidence type="ECO:0000313" key="2">
    <source>
        <dbReference type="Proteomes" id="UP000076738"/>
    </source>
</evidence>
<organism evidence="1 2">
    <name type="scientific">Calocera viscosa (strain TUFC12733)</name>
    <dbReference type="NCBI Taxonomy" id="1330018"/>
    <lineage>
        <taxon>Eukaryota</taxon>
        <taxon>Fungi</taxon>
        <taxon>Dikarya</taxon>
        <taxon>Basidiomycota</taxon>
        <taxon>Agaricomycotina</taxon>
        <taxon>Dacrymycetes</taxon>
        <taxon>Dacrymycetales</taxon>
        <taxon>Dacrymycetaceae</taxon>
        <taxon>Calocera</taxon>
    </lineage>
</organism>
<dbReference type="EMBL" id="KV417322">
    <property type="protein sequence ID" value="KZO91487.1"/>
    <property type="molecule type" value="Genomic_DNA"/>
</dbReference>
<keyword evidence="2" id="KW-1185">Reference proteome</keyword>
<evidence type="ECO:0000313" key="1">
    <source>
        <dbReference type="EMBL" id="KZO91487.1"/>
    </source>
</evidence>
<dbReference type="Proteomes" id="UP000076738">
    <property type="component" value="Unassembled WGS sequence"/>
</dbReference>